<organism evidence="2">
    <name type="scientific">bioreactor metagenome</name>
    <dbReference type="NCBI Taxonomy" id="1076179"/>
    <lineage>
        <taxon>unclassified sequences</taxon>
        <taxon>metagenomes</taxon>
        <taxon>ecological metagenomes</taxon>
    </lineage>
</organism>
<reference evidence="2" key="1">
    <citation type="submission" date="2019-08" db="EMBL/GenBank/DDBJ databases">
        <authorList>
            <person name="Kucharzyk K."/>
            <person name="Murdoch R.W."/>
            <person name="Higgins S."/>
            <person name="Loffler F."/>
        </authorList>
    </citation>
    <scope>NUCLEOTIDE SEQUENCE</scope>
</reference>
<dbReference type="InterPro" id="IPR025714">
    <property type="entry name" value="Methyltranfer_dom"/>
</dbReference>
<dbReference type="GO" id="GO:0043770">
    <property type="term" value="F:demethylmenaquinone methyltransferase activity"/>
    <property type="evidence" value="ECO:0007669"/>
    <property type="project" value="UniProtKB-EC"/>
</dbReference>
<accession>A0A644VR28</accession>
<keyword evidence="2" id="KW-0808">Transferase</keyword>
<name>A0A644VR28_9ZZZZ</name>
<dbReference type="InterPro" id="IPR029063">
    <property type="entry name" value="SAM-dependent_MTases_sf"/>
</dbReference>
<dbReference type="AlphaFoldDB" id="A0A644VR28"/>
<dbReference type="PANTHER" id="PTHR43861:SF1">
    <property type="entry name" value="TRANS-ACONITATE 2-METHYLTRANSFERASE"/>
    <property type="match status" value="1"/>
</dbReference>
<dbReference type="EC" id="2.1.1.163" evidence="2"/>
<gene>
    <name evidence="2" type="primary">ubiE_33</name>
    <name evidence="2" type="ORF">SDC9_39992</name>
</gene>
<evidence type="ECO:0000313" key="2">
    <source>
        <dbReference type="EMBL" id="MPL93845.1"/>
    </source>
</evidence>
<comment type="caution">
    <text evidence="2">The sequence shown here is derived from an EMBL/GenBank/DDBJ whole genome shotgun (WGS) entry which is preliminary data.</text>
</comment>
<protein>
    <submittedName>
        <fullName evidence="2">Ubiquinone/menaquinone biosynthesis C-methyltransferase UbiE</fullName>
        <ecNumber evidence="2">2.1.1.163</ecNumber>
    </submittedName>
</protein>
<keyword evidence="2" id="KW-0489">Methyltransferase</keyword>
<keyword evidence="2" id="KW-0830">Ubiquinone</keyword>
<sequence length="259" mass="29757">MSYNEIYEKIGFKREMERLEKQANLGAYKEVRMLKLFGIKEDSEILEIGSGPGFFTKILLDNFSEAKIISLDNDEKLLKLAHNNLNKDYGERVTFVKDDITKASLPDDYFDYIIARFVFQHLSNPIAALKEIFRLLKPGGRVIIIDVDSDLWGLTNPKNDLIKMLNENLSKIQSNLEGNRKIGRALITLLKTIGFVNLDIEGVINHSDILGKDNFRYKIDNNALNNPSLSKVLNEYNDFFDLSYSSIMILKLFFYGEKP</sequence>
<dbReference type="EMBL" id="VSSQ01000405">
    <property type="protein sequence ID" value="MPL93845.1"/>
    <property type="molecule type" value="Genomic_DNA"/>
</dbReference>
<dbReference type="CDD" id="cd02440">
    <property type="entry name" value="AdoMet_MTases"/>
    <property type="match status" value="1"/>
</dbReference>
<dbReference type="Gene3D" id="3.40.50.150">
    <property type="entry name" value="Vaccinia Virus protein VP39"/>
    <property type="match status" value="1"/>
</dbReference>
<dbReference type="PANTHER" id="PTHR43861">
    <property type="entry name" value="TRANS-ACONITATE 2-METHYLTRANSFERASE-RELATED"/>
    <property type="match status" value="1"/>
</dbReference>
<dbReference type="Pfam" id="PF13847">
    <property type="entry name" value="Methyltransf_31"/>
    <property type="match status" value="1"/>
</dbReference>
<dbReference type="SUPFAM" id="SSF53335">
    <property type="entry name" value="S-adenosyl-L-methionine-dependent methyltransferases"/>
    <property type="match status" value="1"/>
</dbReference>
<proteinExistence type="predicted"/>
<evidence type="ECO:0000259" key="1">
    <source>
        <dbReference type="Pfam" id="PF13847"/>
    </source>
</evidence>
<dbReference type="GO" id="GO:0032259">
    <property type="term" value="P:methylation"/>
    <property type="evidence" value="ECO:0007669"/>
    <property type="project" value="UniProtKB-KW"/>
</dbReference>
<feature type="domain" description="Methyltransferase" evidence="1">
    <location>
        <begin position="40"/>
        <end position="173"/>
    </location>
</feature>